<dbReference type="Pfam" id="PF02668">
    <property type="entry name" value="TauD"/>
    <property type="match status" value="1"/>
</dbReference>
<dbReference type="RefSeq" id="WP_123687996.1">
    <property type="nucleotide sequence ID" value="NZ_AP019700.1"/>
</dbReference>
<keyword evidence="4" id="KW-0560">Oxidoreductase</keyword>
<name>A0A3N1MET3_9PROT</name>
<keyword evidence="8" id="KW-1185">Reference proteome</keyword>
<dbReference type="OrthoDB" id="7346227at2"/>
<evidence type="ECO:0000256" key="2">
    <source>
        <dbReference type="ARBA" id="ARBA00022723"/>
    </source>
</evidence>
<organism evidence="7 8">
    <name type="scientific">Stella humosa</name>
    <dbReference type="NCBI Taxonomy" id="94"/>
    <lineage>
        <taxon>Bacteria</taxon>
        <taxon>Pseudomonadati</taxon>
        <taxon>Pseudomonadota</taxon>
        <taxon>Alphaproteobacteria</taxon>
        <taxon>Rhodospirillales</taxon>
        <taxon>Stellaceae</taxon>
        <taxon>Stella</taxon>
    </lineage>
</organism>
<evidence type="ECO:0000256" key="4">
    <source>
        <dbReference type="ARBA" id="ARBA00023002"/>
    </source>
</evidence>
<feature type="domain" description="TauD/TfdA-like" evidence="6">
    <location>
        <begin position="5"/>
        <end position="282"/>
    </location>
</feature>
<reference evidence="7 8" key="1">
    <citation type="submission" date="2018-11" db="EMBL/GenBank/DDBJ databases">
        <title>Genomic Encyclopedia of Type Strains, Phase IV (KMG-IV): sequencing the most valuable type-strain genomes for metagenomic binning, comparative biology and taxonomic classification.</title>
        <authorList>
            <person name="Goeker M."/>
        </authorList>
    </citation>
    <scope>NUCLEOTIDE SEQUENCE [LARGE SCALE GENOMIC DNA]</scope>
    <source>
        <strain evidence="7 8">DSM 5900</strain>
    </source>
</reference>
<evidence type="ECO:0000256" key="3">
    <source>
        <dbReference type="ARBA" id="ARBA00022964"/>
    </source>
</evidence>
<dbReference type="Proteomes" id="UP000278222">
    <property type="component" value="Unassembled WGS sequence"/>
</dbReference>
<dbReference type="InterPro" id="IPR003819">
    <property type="entry name" value="TauD/TfdA-like"/>
</dbReference>
<evidence type="ECO:0000313" key="8">
    <source>
        <dbReference type="Proteomes" id="UP000278222"/>
    </source>
</evidence>
<dbReference type="PANTHER" id="PTHR43779">
    <property type="entry name" value="DIOXYGENASE RV0097-RELATED"/>
    <property type="match status" value="1"/>
</dbReference>
<dbReference type="AlphaFoldDB" id="A0A3N1MET3"/>
<evidence type="ECO:0000256" key="1">
    <source>
        <dbReference type="ARBA" id="ARBA00005896"/>
    </source>
</evidence>
<dbReference type="InterPro" id="IPR051178">
    <property type="entry name" value="TfdA_dioxygenase"/>
</dbReference>
<evidence type="ECO:0000259" key="6">
    <source>
        <dbReference type="Pfam" id="PF02668"/>
    </source>
</evidence>
<evidence type="ECO:0000256" key="5">
    <source>
        <dbReference type="ARBA" id="ARBA00023004"/>
    </source>
</evidence>
<comment type="similarity">
    <text evidence="1">Belongs to the TfdA dioxygenase family.</text>
</comment>
<dbReference type="GO" id="GO:0046872">
    <property type="term" value="F:metal ion binding"/>
    <property type="evidence" value="ECO:0007669"/>
    <property type="project" value="UniProtKB-KW"/>
</dbReference>
<dbReference type="Gene3D" id="3.60.130.10">
    <property type="entry name" value="Clavaminate synthase-like"/>
    <property type="match status" value="1"/>
</dbReference>
<dbReference type="SUPFAM" id="SSF51197">
    <property type="entry name" value="Clavaminate synthase-like"/>
    <property type="match status" value="1"/>
</dbReference>
<keyword evidence="3 7" id="KW-0223">Dioxygenase</keyword>
<keyword evidence="2" id="KW-0479">Metal-binding</keyword>
<proteinExistence type="inferred from homology"/>
<protein>
    <submittedName>
        <fullName evidence="7">Alpha-ketoglutarate-dependent 2,4-dichlorophenoxyacetate dioxygenase</fullName>
    </submittedName>
</protein>
<evidence type="ECO:0000313" key="7">
    <source>
        <dbReference type="EMBL" id="ROQ01207.1"/>
    </source>
</evidence>
<accession>A0A3N1MET3</accession>
<dbReference type="PANTHER" id="PTHR43779:SF3">
    <property type="entry name" value="(3R)-3-[(CARBOXYMETHYL)AMINO]FATTY ACID OXYGENASE_DECARBOXYLASE"/>
    <property type="match status" value="1"/>
</dbReference>
<dbReference type="InterPro" id="IPR042098">
    <property type="entry name" value="TauD-like_sf"/>
</dbReference>
<dbReference type="EMBL" id="RJKX01000011">
    <property type="protein sequence ID" value="ROQ01207.1"/>
    <property type="molecule type" value="Genomic_DNA"/>
</dbReference>
<gene>
    <name evidence="7" type="ORF">EDC65_0385</name>
</gene>
<sequence length="295" mass="33582">MSVRIRPLHPHLFGEVEGIDMRRPLTADEVAAVEAGMDRHAVLVFHDQDITDEQQVAFSVNFGQIELAVGGNITKPGERRIDVKLADVSNLDQNNQLLARDDRRRMFNLGNRLWHSDSSFRAVPAKYSLLSGRRIPSAGGNTEFADMRAAYDALDDRTKAEIEDLVCEHSLIYSRGLLGFTELSEEEKRTFAPVRQRLVRTHPVTGRKSLFLSSHIGTIVGWQMPEARCLIRDLMEHATQREFVHAHVWRQHDLVMWDNRQTMHRARAFDETREARDVRRTTIAGEAPTVAQVAA</sequence>
<comment type="caution">
    <text evidence="7">The sequence shown here is derived from an EMBL/GenBank/DDBJ whole genome shotgun (WGS) entry which is preliminary data.</text>
</comment>
<dbReference type="GO" id="GO:0016706">
    <property type="term" value="F:2-oxoglutarate-dependent dioxygenase activity"/>
    <property type="evidence" value="ECO:0007669"/>
    <property type="project" value="UniProtKB-ARBA"/>
</dbReference>
<keyword evidence="5" id="KW-0408">Iron</keyword>